<evidence type="ECO:0000259" key="2">
    <source>
        <dbReference type="PROSITE" id="PS50853"/>
    </source>
</evidence>
<dbReference type="Proteomes" id="UP000281553">
    <property type="component" value="Unassembled WGS sequence"/>
</dbReference>
<dbReference type="SMART" id="SM00060">
    <property type="entry name" value="FN3"/>
    <property type="match status" value="1"/>
</dbReference>
<evidence type="ECO:0000313" key="4">
    <source>
        <dbReference type="Proteomes" id="UP000281553"/>
    </source>
</evidence>
<evidence type="ECO:0000313" key="3">
    <source>
        <dbReference type="EMBL" id="VDN10004.1"/>
    </source>
</evidence>
<feature type="signal peptide" evidence="1">
    <location>
        <begin position="1"/>
        <end position="23"/>
    </location>
</feature>
<dbReference type="AlphaFoldDB" id="A0A3P7KZS8"/>
<feature type="domain" description="Fibronectin type-III" evidence="2">
    <location>
        <begin position="38"/>
        <end position="149"/>
    </location>
</feature>
<dbReference type="PROSITE" id="PS50853">
    <property type="entry name" value="FN3"/>
    <property type="match status" value="1"/>
</dbReference>
<dbReference type="CDD" id="cd00063">
    <property type="entry name" value="FN3"/>
    <property type="match status" value="1"/>
</dbReference>
<protein>
    <recommendedName>
        <fullName evidence="2">Fibronectin type-III domain-containing protein</fullName>
    </recommendedName>
</protein>
<accession>A0A3P7KZS8</accession>
<dbReference type="InterPro" id="IPR013783">
    <property type="entry name" value="Ig-like_fold"/>
</dbReference>
<dbReference type="Gene3D" id="2.60.40.10">
    <property type="entry name" value="Immunoglobulins"/>
    <property type="match status" value="1"/>
</dbReference>
<feature type="chain" id="PRO_5018275069" description="Fibronectin type-III domain-containing protein" evidence="1">
    <location>
        <begin position="24"/>
        <end position="155"/>
    </location>
</feature>
<keyword evidence="1" id="KW-0732">Signal</keyword>
<name>A0A3P7KZS8_DIBLA</name>
<reference evidence="3 4" key="1">
    <citation type="submission" date="2018-11" db="EMBL/GenBank/DDBJ databases">
        <authorList>
            <consortium name="Pathogen Informatics"/>
        </authorList>
    </citation>
    <scope>NUCLEOTIDE SEQUENCE [LARGE SCALE GENOMIC DNA]</scope>
</reference>
<dbReference type="InterPro" id="IPR036116">
    <property type="entry name" value="FN3_sf"/>
</dbReference>
<keyword evidence="4" id="KW-1185">Reference proteome</keyword>
<dbReference type="OrthoDB" id="10253954at2759"/>
<dbReference type="SUPFAM" id="SSF49265">
    <property type="entry name" value="Fibronectin type III"/>
    <property type="match status" value="1"/>
</dbReference>
<gene>
    <name evidence="3" type="ORF">DILT_LOCUS5835</name>
</gene>
<dbReference type="EMBL" id="UYRU01048246">
    <property type="protein sequence ID" value="VDN10004.1"/>
    <property type="molecule type" value="Genomic_DNA"/>
</dbReference>
<sequence>MGFCSQSFTILLRLALLFWACSSHPIHCYSLTTDVPPPPVDLECFSRGPTYAILRWLPGKPLQDRASRTYVPITSYTLTLTEVEPTSGPPMKRQITDISPWKINNDGSVHLKVIDLKPDRRYAANVYAVSLKFGMSDASNTATFSTSELRKYLTC</sequence>
<proteinExistence type="predicted"/>
<organism evidence="3 4">
    <name type="scientific">Dibothriocephalus latus</name>
    <name type="common">Fish tapeworm</name>
    <name type="synonym">Diphyllobothrium latum</name>
    <dbReference type="NCBI Taxonomy" id="60516"/>
    <lineage>
        <taxon>Eukaryota</taxon>
        <taxon>Metazoa</taxon>
        <taxon>Spiralia</taxon>
        <taxon>Lophotrochozoa</taxon>
        <taxon>Platyhelminthes</taxon>
        <taxon>Cestoda</taxon>
        <taxon>Eucestoda</taxon>
        <taxon>Diphyllobothriidea</taxon>
        <taxon>Diphyllobothriidae</taxon>
        <taxon>Dibothriocephalus</taxon>
    </lineage>
</organism>
<evidence type="ECO:0000256" key="1">
    <source>
        <dbReference type="SAM" id="SignalP"/>
    </source>
</evidence>
<dbReference type="InterPro" id="IPR003961">
    <property type="entry name" value="FN3_dom"/>
</dbReference>